<feature type="domain" description="XLF-like coiled-coil region" evidence="10">
    <location>
        <begin position="170"/>
        <end position="222"/>
    </location>
</feature>
<dbReference type="PANTHER" id="PTHR32235">
    <property type="entry name" value="NON-HOMOLOGOUS END-JOINING FACTOR 1"/>
    <property type="match status" value="1"/>
</dbReference>
<evidence type="ECO:0000256" key="5">
    <source>
        <dbReference type="ARBA" id="ARBA00023242"/>
    </source>
</evidence>
<dbReference type="Gene3D" id="2.170.210.10">
    <property type="entry name" value="DNA double-strand break repair and VJ recombination XRCC4, N-terminal"/>
    <property type="match status" value="1"/>
</dbReference>
<feature type="region of interest" description="Disordered" evidence="8">
    <location>
        <begin position="286"/>
        <end position="604"/>
    </location>
</feature>
<feature type="compositionally biased region" description="Basic and acidic residues" evidence="8">
    <location>
        <begin position="350"/>
        <end position="364"/>
    </location>
</feature>
<feature type="compositionally biased region" description="Basic and acidic residues" evidence="8">
    <location>
        <begin position="575"/>
        <end position="594"/>
    </location>
</feature>
<comment type="caution">
    <text evidence="11">The sequence shown here is derived from an EMBL/GenBank/DDBJ whole genome shotgun (WGS) entry which is preliminary data.</text>
</comment>
<evidence type="ECO:0000256" key="3">
    <source>
        <dbReference type="ARBA" id="ARBA00023125"/>
    </source>
</evidence>
<evidence type="ECO:0000256" key="7">
    <source>
        <dbReference type="ARBA" id="ARBA00044529"/>
    </source>
</evidence>
<dbReference type="Pfam" id="PF09302">
    <property type="entry name" value="XLF"/>
    <property type="match status" value="1"/>
</dbReference>
<dbReference type="GO" id="GO:0006303">
    <property type="term" value="P:double-strand break repair via nonhomologous end joining"/>
    <property type="evidence" value="ECO:0007669"/>
    <property type="project" value="TreeGrafter"/>
</dbReference>
<feature type="compositionally biased region" description="Basic and acidic residues" evidence="8">
    <location>
        <begin position="314"/>
        <end position="335"/>
    </location>
</feature>
<organism evidence="11 12">
    <name type="scientific">Aspergillus fumigatiaffinis</name>
    <dbReference type="NCBI Taxonomy" id="340414"/>
    <lineage>
        <taxon>Eukaryota</taxon>
        <taxon>Fungi</taxon>
        <taxon>Dikarya</taxon>
        <taxon>Ascomycota</taxon>
        <taxon>Pezizomycotina</taxon>
        <taxon>Eurotiomycetes</taxon>
        <taxon>Eurotiomycetidae</taxon>
        <taxon>Eurotiales</taxon>
        <taxon>Aspergillaceae</taxon>
        <taxon>Aspergillus</taxon>
        <taxon>Aspergillus subgen. Fumigati</taxon>
    </lineage>
</organism>
<feature type="compositionally biased region" description="Low complexity" evidence="8">
    <location>
        <begin position="369"/>
        <end position="378"/>
    </location>
</feature>
<evidence type="ECO:0000259" key="10">
    <source>
        <dbReference type="Pfam" id="PF21928"/>
    </source>
</evidence>
<gene>
    <name evidence="11" type="ORF">CNMCM6805_008079</name>
</gene>
<dbReference type="PANTHER" id="PTHR32235:SF1">
    <property type="entry name" value="NON-HOMOLOGOUS END-JOINING FACTOR 1"/>
    <property type="match status" value="1"/>
</dbReference>
<reference evidence="11" key="1">
    <citation type="journal article" date="2020" name="bioRxiv">
        <title>Genomic and phenotypic heterogeneity of clinical isolates of the human pathogens Aspergillus fumigatus, Aspergillus lentulus and Aspergillus fumigatiaffinis.</title>
        <authorList>
            <person name="dos Santos R.A.C."/>
            <person name="Steenwyk J.L."/>
            <person name="Rivero-Menendez O."/>
            <person name="Mead M.E."/>
            <person name="Silva L.P."/>
            <person name="Bastos R.W."/>
            <person name="Alastruey-Izquierdo A."/>
            <person name="Goldman G.H."/>
            <person name="Rokas A."/>
        </authorList>
    </citation>
    <scope>NUCLEOTIDE SEQUENCE</scope>
    <source>
        <strain evidence="11">CNM-CM6805</strain>
    </source>
</reference>
<evidence type="ECO:0000256" key="4">
    <source>
        <dbReference type="ARBA" id="ARBA00023204"/>
    </source>
</evidence>
<name>A0A8H4MG91_9EURO</name>
<evidence type="ECO:0000256" key="2">
    <source>
        <dbReference type="ARBA" id="ARBA00022763"/>
    </source>
</evidence>
<reference evidence="11" key="2">
    <citation type="submission" date="2020-04" db="EMBL/GenBank/DDBJ databases">
        <authorList>
            <person name="Santos R.A.C."/>
            <person name="Steenwyk J.L."/>
            <person name="Rivero-Menendez O."/>
            <person name="Mead M.E."/>
            <person name="Silva L.P."/>
            <person name="Bastos R.W."/>
            <person name="Alastruey-Izquierdo A."/>
            <person name="Goldman G.H."/>
            <person name="Rokas A."/>
        </authorList>
    </citation>
    <scope>NUCLEOTIDE SEQUENCE</scope>
    <source>
        <strain evidence="11">CNM-CM6805</strain>
    </source>
</reference>
<dbReference type="InterPro" id="IPR053829">
    <property type="entry name" value="XLF-like_CC"/>
</dbReference>
<dbReference type="InterPro" id="IPR038051">
    <property type="entry name" value="XRCC4-like_N_sf"/>
</dbReference>
<feature type="compositionally biased region" description="Low complexity" evidence="8">
    <location>
        <begin position="491"/>
        <end position="501"/>
    </location>
</feature>
<sequence length="604" mass="65935">MTVTLEDPRIVWTLEKLPGWKVNRAAEFPQFGTCSAPPSRRIQLGVLPGMIIITYIYSDGLPPLLLRYSRTLDNYDVYMTDLSNIWAEHMSRQDILDRADEDATTIDPSEDAEQFEVLLGKIGGALSGESGCTASLETGLREDSMKLTVSTKLPAPLRPLIWTIYLSKEPQSSTSQHFILPLLRAEAGWESRQRTLLDHLSKKDWVLGKLFDKIESMGIDLSSIFPGIAGLRKAHGDTLLSHAANYIKGVAPFDEQDWLDEVAKLSPDSVVAANLLAEVSGSGEAREIERLGPPPDSWWVKLTATRASPRAPPKRGEATKTAEKKPTKPVSKMDTDTDNDNLDDDDEFERQETPPRLKKAKEPGRQSPATTATTAGTDGETDHEDEPIKRRSPSSQKPPSKKSKGLGIIGGKKQIKKKSPTSPPPSPPPDLASHEHEATDSGTDHDAPPSPSPPRAATTPKPSASATTASKPRGLGVIGGKKKEPPPQQIPQPSLSPESQEVLTPEPKQKRAGKLGMIGGKARTTTEVPPAASSQSRVETTTPPPPAKSESDEVSRRDAVRRSPSPVKAPPQETEQERADRKREELKRQLEAKSKAPAKKKRRF</sequence>
<evidence type="ECO:0000313" key="12">
    <source>
        <dbReference type="Proteomes" id="UP000653565"/>
    </source>
</evidence>
<keyword evidence="5" id="KW-0539">Nucleus</keyword>
<comment type="similarity">
    <text evidence="6">Belongs to the XRCC4-XLF family. XLF subfamily.</text>
</comment>
<keyword evidence="4" id="KW-0234">DNA repair</keyword>
<dbReference type="InterPro" id="IPR015381">
    <property type="entry name" value="XLF-like_N"/>
</dbReference>
<evidence type="ECO:0000259" key="9">
    <source>
        <dbReference type="Pfam" id="PF09302"/>
    </source>
</evidence>
<accession>A0A8H4MG91</accession>
<dbReference type="EMBL" id="JAAAPX010000005">
    <property type="protein sequence ID" value="KAF4244681.1"/>
    <property type="molecule type" value="Genomic_DNA"/>
</dbReference>
<feature type="compositionally biased region" description="Acidic residues" evidence="8">
    <location>
        <begin position="336"/>
        <end position="349"/>
    </location>
</feature>
<dbReference type="AlphaFoldDB" id="A0A8H4MG91"/>
<evidence type="ECO:0000256" key="1">
    <source>
        <dbReference type="ARBA" id="ARBA00004123"/>
    </source>
</evidence>
<dbReference type="Pfam" id="PF21928">
    <property type="entry name" value="XLF_CC"/>
    <property type="match status" value="1"/>
</dbReference>
<keyword evidence="3" id="KW-0238">DNA-binding</keyword>
<feature type="compositionally biased region" description="Basic and acidic residues" evidence="8">
    <location>
        <begin position="549"/>
        <end position="561"/>
    </location>
</feature>
<dbReference type="CDD" id="cd22285">
    <property type="entry name" value="HD_XLF_N"/>
    <property type="match status" value="1"/>
</dbReference>
<keyword evidence="12" id="KW-1185">Reference proteome</keyword>
<protein>
    <recommendedName>
        <fullName evidence="7">Non-homologous end-joining factor 1</fullName>
    </recommendedName>
</protein>
<dbReference type="Proteomes" id="UP000653565">
    <property type="component" value="Unassembled WGS sequence"/>
</dbReference>
<evidence type="ECO:0000313" key="11">
    <source>
        <dbReference type="EMBL" id="KAF4244681.1"/>
    </source>
</evidence>
<feature type="compositionally biased region" description="Basic and acidic residues" evidence="8">
    <location>
        <begin position="432"/>
        <end position="447"/>
    </location>
</feature>
<proteinExistence type="inferred from homology"/>
<comment type="subcellular location">
    <subcellularLocation>
        <location evidence="1">Nucleus</location>
    </subcellularLocation>
</comment>
<feature type="compositionally biased region" description="Polar residues" evidence="8">
    <location>
        <begin position="523"/>
        <end position="541"/>
    </location>
</feature>
<feature type="domain" description="XLF-like N-terminal" evidence="9">
    <location>
        <begin position="58"/>
        <end position="168"/>
    </location>
</feature>
<dbReference type="OrthoDB" id="2155935at2759"/>
<keyword evidence="2" id="KW-0227">DNA damage</keyword>
<dbReference type="InterPro" id="IPR052287">
    <property type="entry name" value="NHEJ_factor"/>
</dbReference>
<evidence type="ECO:0000256" key="8">
    <source>
        <dbReference type="SAM" id="MobiDB-lite"/>
    </source>
</evidence>
<dbReference type="GO" id="GO:0032807">
    <property type="term" value="C:DNA ligase IV complex"/>
    <property type="evidence" value="ECO:0007669"/>
    <property type="project" value="TreeGrafter"/>
</dbReference>
<dbReference type="GO" id="GO:0045027">
    <property type="term" value="F:DNA end binding"/>
    <property type="evidence" value="ECO:0007669"/>
    <property type="project" value="TreeGrafter"/>
</dbReference>
<feature type="compositionally biased region" description="Low complexity" evidence="8">
    <location>
        <begin position="455"/>
        <end position="473"/>
    </location>
</feature>
<evidence type="ECO:0000256" key="6">
    <source>
        <dbReference type="ARBA" id="ARBA00025747"/>
    </source>
</evidence>
<feature type="compositionally biased region" description="Pro residues" evidence="8">
    <location>
        <begin position="421"/>
        <end position="430"/>
    </location>
</feature>